<dbReference type="EMBL" id="KQ979343">
    <property type="protein sequence ID" value="KYN21878.1"/>
    <property type="molecule type" value="Genomic_DNA"/>
</dbReference>
<organism evidence="1 2">
    <name type="scientific">Trachymyrmex cornetzi</name>
    <dbReference type="NCBI Taxonomy" id="471704"/>
    <lineage>
        <taxon>Eukaryota</taxon>
        <taxon>Metazoa</taxon>
        <taxon>Ecdysozoa</taxon>
        <taxon>Arthropoda</taxon>
        <taxon>Hexapoda</taxon>
        <taxon>Insecta</taxon>
        <taxon>Pterygota</taxon>
        <taxon>Neoptera</taxon>
        <taxon>Endopterygota</taxon>
        <taxon>Hymenoptera</taxon>
        <taxon>Apocrita</taxon>
        <taxon>Aculeata</taxon>
        <taxon>Formicoidea</taxon>
        <taxon>Formicidae</taxon>
        <taxon>Myrmicinae</taxon>
        <taxon>Trachymyrmex</taxon>
    </lineage>
</organism>
<dbReference type="PANTHER" id="PTHR46601:SF1">
    <property type="entry name" value="ADF-H DOMAIN-CONTAINING PROTEIN"/>
    <property type="match status" value="1"/>
</dbReference>
<evidence type="ECO:0000313" key="2">
    <source>
        <dbReference type="Proteomes" id="UP000078492"/>
    </source>
</evidence>
<proteinExistence type="predicted"/>
<sequence>MESKSNLHGDRCSNPYEAFGVLNHKGKDLRKMSVAMKRKFPDLPDTVKVCWECRRKKTEPAIQSEVSEILEPQINEMEVGDVFRSEREIELESMLSDLKEKFATLPNNDPLRLRILTILPKTWSPNKISQEFDCSWSFAKKGKDLRDANGILADTTLKAGKALSNSTVENVVDFYISDENSRIMPGKKDVVSVKNENGRSLVQKRLLLLDLKGLFCLYKERNQDFPIGFSKFALLRPKECILPGASGTHSVCVCIIHHNCKLLLDAIDIEKLTKNSENPIKNYKDVLRQITCEHPSENCYLGDCDECPSIANVCRYLLQLLDENNVHHVQFSAWAGTDRSTLQTRIVPTAEFVEEFSTKFQLLKPHSFLSKQQSQFFSAKKANLEDGEVLVVLDFSENYKYVAQDASQGFHFNNSQCTVFPVVCYFKEDFEIKHKSFVFLSESTRHDTAAVYTVQKMLIPYLKKNMDIKKIIYFSDGAKQHFKNKFQMTNLIHHEKDFGVRADWHVHATAHGKGASDGVGALFKREAARNSLLLKPSDAILSVKKLVKWSKNYFTSITVIYYSRKMHEKEEKFLKKRFSEALPVPQILKNHGFIVQDNKKLLIKRYSISPHGNVMSY</sequence>
<dbReference type="Proteomes" id="UP000078492">
    <property type="component" value="Unassembled WGS sequence"/>
</dbReference>
<name>A0A151J9Z0_9HYME</name>
<evidence type="ECO:0000313" key="1">
    <source>
        <dbReference type="EMBL" id="KYN21878.1"/>
    </source>
</evidence>
<dbReference type="STRING" id="471704.A0A151J9Z0"/>
<protein>
    <submittedName>
        <fullName evidence="1">Uncharacterized protein</fullName>
    </submittedName>
</protein>
<reference evidence="1 2" key="1">
    <citation type="submission" date="2015-09" db="EMBL/GenBank/DDBJ databases">
        <title>Trachymyrmex cornetzi WGS genome.</title>
        <authorList>
            <person name="Nygaard S."/>
            <person name="Hu H."/>
            <person name="Boomsma J."/>
            <person name="Zhang G."/>
        </authorList>
    </citation>
    <scope>NUCLEOTIDE SEQUENCE [LARGE SCALE GENOMIC DNA]</scope>
    <source>
        <strain evidence="1">Tcor2-1</strain>
        <tissue evidence="1">Whole body</tissue>
    </source>
</reference>
<dbReference type="AlphaFoldDB" id="A0A151J9Z0"/>
<dbReference type="PANTHER" id="PTHR46601">
    <property type="entry name" value="ULP_PROTEASE DOMAIN-CONTAINING PROTEIN"/>
    <property type="match status" value="1"/>
</dbReference>
<keyword evidence="2" id="KW-1185">Reference proteome</keyword>
<gene>
    <name evidence="1" type="ORF">ALC57_05740</name>
</gene>
<accession>A0A151J9Z0</accession>